<reference evidence="2" key="1">
    <citation type="submission" date="2016-07" db="EMBL/GenBank/DDBJ databases">
        <title>Microvirga ossetica sp. nov. a new species of rhizobia isolated from root nodules of the legume species Vicia alpestris Steven originated from North Ossetia region in the Caucasus.</title>
        <authorList>
            <person name="Safronova V.I."/>
            <person name="Kuznetsova I.G."/>
            <person name="Sazanova A.L."/>
            <person name="Belimov A."/>
            <person name="Andronov E."/>
            <person name="Osledkin Y.S."/>
            <person name="Onishchuk O.P."/>
            <person name="Kurchak O.N."/>
            <person name="Shaposhnikov A.I."/>
            <person name="Willems A."/>
            <person name="Tikhonovich I.A."/>
        </authorList>
    </citation>
    <scope>NUCLEOTIDE SEQUENCE [LARGE SCALE GENOMIC DNA]</scope>
    <source>
        <strain evidence="2">V5/3M</strain>
        <plasmid evidence="2">unnamed5</plasmid>
    </source>
</reference>
<dbReference type="PROSITE" id="PS51257">
    <property type="entry name" value="PROKAR_LIPOPROTEIN"/>
    <property type="match status" value="1"/>
</dbReference>
<name>A0A1B2EZW8_9HYPH</name>
<sequence>MGGEKSNNGMAPLNVVGLAYLGIACTFAVAAALPLTNTAIGLAHVGGLVGPETLERVQNPSSSTLIAVALALFAAMMTIGFRSVRSTLRNLPGNGWNADRMDAVQGLGPYFAFPISAATVFLIWKGVSFGVTFALGLGLLLACLAGVAGYCVLKDRGTGGRA</sequence>
<gene>
    <name evidence="2" type="ORF">BB934_45495</name>
</gene>
<evidence type="ECO:0000256" key="1">
    <source>
        <dbReference type="SAM" id="Phobius"/>
    </source>
</evidence>
<evidence type="ECO:0000313" key="2">
    <source>
        <dbReference type="EMBL" id="ANY85477.1"/>
    </source>
</evidence>
<proteinExistence type="predicted"/>
<dbReference type="AlphaFoldDB" id="A0A1B2EZW8"/>
<protein>
    <submittedName>
        <fullName evidence="2">Uncharacterized protein</fullName>
    </submittedName>
</protein>
<feature type="transmembrane region" description="Helical" evidence="1">
    <location>
        <begin position="12"/>
        <end position="33"/>
    </location>
</feature>
<geneLocation type="plasmid" evidence="2">
    <name>unnamed5</name>
</geneLocation>
<keyword evidence="1" id="KW-0472">Membrane</keyword>
<keyword evidence="2" id="KW-0614">Plasmid</keyword>
<dbReference type="RefSeq" id="WP_099516249.1">
    <property type="nucleotide sequence ID" value="NZ_CP016621.1"/>
</dbReference>
<accession>A0A1B2EZW8</accession>
<feature type="transmembrane region" description="Helical" evidence="1">
    <location>
        <begin position="104"/>
        <end position="124"/>
    </location>
</feature>
<organism evidence="2">
    <name type="scientific">Microvirga ossetica</name>
    <dbReference type="NCBI Taxonomy" id="1882682"/>
    <lineage>
        <taxon>Bacteria</taxon>
        <taxon>Pseudomonadati</taxon>
        <taxon>Pseudomonadota</taxon>
        <taxon>Alphaproteobacteria</taxon>
        <taxon>Hyphomicrobiales</taxon>
        <taxon>Methylobacteriaceae</taxon>
        <taxon>Microvirga</taxon>
    </lineage>
</organism>
<feature type="transmembrane region" description="Helical" evidence="1">
    <location>
        <begin position="130"/>
        <end position="153"/>
    </location>
</feature>
<feature type="transmembrane region" description="Helical" evidence="1">
    <location>
        <begin position="64"/>
        <end position="84"/>
    </location>
</feature>
<keyword evidence="1" id="KW-1133">Transmembrane helix</keyword>
<dbReference type="EMBL" id="CP016621">
    <property type="protein sequence ID" value="ANY85477.1"/>
    <property type="molecule type" value="Genomic_DNA"/>
</dbReference>
<dbReference type="KEGG" id="moc:BB934_45495"/>
<keyword evidence="1" id="KW-0812">Transmembrane</keyword>